<dbReference type="Gene3D" id="3.30.43.10">
    <property type="entry name" value="Uridine Diphospho-n-acetylenolpyruvylglucosamine Reductase, domain 2"/>
    <property type="match status" value="1"/>
</dbReference>
<dbReference type="PANTHER" id="PTHR13878:SF102">
    <property type="entry name" value="CYTOKININ DEHYDROGENASE 5"/>
    <property type="match status" value="1"/>
</dbReference>
<evidence type="ECO:0000313" key="5">
    <source>
        <dbReference type="EMBL" id="MCI58191.1"/>
    </source>
</evidence>
<evidence type="ECO:0000256" key="1">
    <source>
        <dbReference type="ARBA" id="ARBA00001974"/>
    </source>
</evidence>
<reference evidence="5 6" key="1">
    <citation type="journal article" date="2018" name="Front. Plant Sci.">
        <title>Red Clover (Trifolium pratense) and Zigzag Clover (T. medium) - A Picture of Genomic Similarities and Differences.</title>
        <authorList>
            <person name="Dluhosova J."/>
            <person name="Istvanek J."/>
            <person name="Nedelnik J."/>
            <person name="Repkova J."/>
        </authorList>
    </citation>
    <scope>NUCLEOTIDE SEQUENCE [LARGE SCALE GENOMIC DNA]</scope>
    <source>
        <strain evidence="6">cv. 10/8</strain>
        <tissue evidence="5">Leaf</tissue>
    </source>
</reference>
<sequence length="87" mass="9520">TTLAVVRPASLDDVVKVVKAANKWPPFAVSARGHGHSINGQADTRMKGVVVEMGEMKGCVPPKVWEKEMYVDVWGGELWIDVLKATM</sequence>
<keyword evidence="6" id="KW-1185">Reference proteome</keyword>
<comment type="caution">
    <text evidence="5">The sequence shown here is derived from an EMBL/GenBank/DDBJ whole genome shotgun (WGS) entry which is preliminary data.</text>
</comment>
<keyword evidence="3" id="KW-0560">Oxidoreductase</keyword>
<dbReference type="InterPro" id="IPR006094">
    <property type="entry name" value="Oxid_FAD_bind_N"/>
</dbReference>
<protein>
    <submittedName>
        <fullName evidence="5">Cytokinin dehydrogenase 5</fullName>
    </submittedName>
</protein>
<name>A0A392TAP8_9FABA</name>
<comment type="similarity">
    <text evidence="2">Belongs to the oxygen-dependent FAD-linked oxidoreductase family.</text>
</comment>
<dbReference type="GO" id="GO:0071949">
    <property type="term" value="F:FAD binding"/>
    <property type="evidence" value="ECO:0007669"/>
    <property type="project" value="InterPro"/>
</dbReference>
<comment type="cofactor">
    <cofactor evidence="1">
        <name>FAD</name>
        <dbReference type="ChEBI" id="CHEBI:57692"/>
    </cofactor>
</comment>
<dbReference type="InterPro" id="IPR016166">
    <property type="entry name" value="FAD-bd_PCMH"/>
</dbReference>
<dbReference type="SUPFAM" id="SSF56176">
    <property type="entry name" value="FAD-binding/transporter-associated domain-like"/>
    <property type="match status" value="1"/>
</dbReference>
<dbReference type="InterPro" id="IPR050432">
    <property type="entry name" value="FAD-linked_Oxidoreductases_BP"/>
</dbReference>
<dbReference type="Pfam" id="PF01565">
    <property type="entry name" value="FAD_binding_4"/>
    <property type="match status" value="1"/>
</dbReference>
<feature type="non-terminal residue" evidence="5">
    <location>
        <position position="1"/>
    </location>
</feature>
<dbReference type="InterPro" id="IPR036318">
    <property type="entry name" value="FAD-bd_PCMH-like_sf"/>
</dbReference>
<feature type="non-terminal residue" evidence="5">
    <location>
        <position position="87"/>
    </location>
</feature>
<organism evidence="5 6">
    <name type="scientific">Trifolium medium</name>
    <dbReference type="NCBI Taxonomy" id="97028"/>
    <lineage>
        <taxon>Eukaryota</taxon>
        <taxon>Viridiplantae</taxon>
        <taxon>Streptophyta</taxon>
        <taxon>Embryophyta</taxon>
        <taxon>Tracheophyta</taxon>
        <taxon>Spermatophyta</taxon>
        <taxon>Magnoliopsida</taxon>
        <taxon>eudicotyledons</taxon>
        <taxon>Gunneridae</taxon>
        <taxon>Pentapetalae</taxon>
        <taxon>rosids</taxon>
        <taxon>fabids</taxon>
        <taxon>Fabales</taxon>
        <taxon>Fabaceae</taxon>
        <taxon>Papilionoideae</taxon>
        <taxon>50 kb inversion clade</taxon>
        <taxon>NPAAA clade</taxon>
        <taxon>Hologalegina</taxon>
        <taxon>IRL clade</taxon>
        <taxon>Trifolieae</taxon>
        <taxon>Trifolium</taxon>
    </lineage>
</organism>
<dbReference type="GO" id="GO:0016491">
    <property type="term" value="F:oxidoreductase activity"/>
    <property type="evidence" value="ECO:0007669"/>
    <property type="project" value="UniProtKB-KW"/>
</dbReference>
<evidence type="ECO:0000256" key="3">
    <source>
        <dbReference type="ARBA" id="ARBA00023002"/>
    </source>
</evidence>
<evidence type="ECO:0000256" key="2">
    <source>
        <dbReference type="ARBA" id="ARBA00005466"/>
    </source>
</evidence>
<dbReference type="PROSITE" id="PS51387">
    <property type="entry name" value="FAD_PCMH"/>
    <property type="match status" value="1"/>
</dbReference>
<evidence type="ECO:0000313" key="6">
    <source>
        <dbReference type="Proteomes" id="UP000265520"/>
    </source>
</evidence>
<dbReference type="Proteomes" id="UP000265520">
    <property type="component" value="Unassembled WGS sequence"/>
</dbReference>
<accession>A0A392TAP8</accession>
<dbReference type="EMBL" id="LXQA010542058">
    <property type="protein sequence ID" value="MCI58191.1"/>
    <property type="molecule type" value="Genomic_DNA"/>
</dbReference>
<dbReference type="PANTHER" id="PTHR13878">
    <property type="entry name" value="GULONOLACTONE OXIDASE"/>
    <property type="match status" value="1"/>
</dbReference>
<proteinExistence type="inferred from homology"/>
<dbReference type="InterPro" id="IPR016167">
    <property type="entry name" value="FAD-bd_PCMH_sub1"/>
</dbReference>
<dbReference type="AlphaFoldDB" id="A0A392TAP8"/>
<feature type="domain" description="FAD-binding PCMH-type" evidence="4">
    <location>
        <begin position="1"/>
        <end position="87"/>
    </location>
</feature>
<evidence type="ECO:0000259" key="4">
    <source>
        <dbReference type="PROSITE" id="PS51387"/>
    </source>
</evidence>